<dbReference type="EMBL" id="JAMTCD010000005">
    <property type="protein sequence ID" value="MCT7941357.1"/>
    <property type="molecule type" value="Genomic_DNA"/>
</dbReference>
<proteinExistence type="predicted"/>
<evidence type="ECO:0000313" key="2">
    <source>
        <dbReference type="Proteomes" id="UP001155546"/>
    </source>
</evidence>
<sequence length="183" mass="20275">MNSQPKRSNKTLIILLVVFVLPVALAKLVLSLDLYHGGATNKGALLNTELTYSALNMVNPKPHLWQMVYLLPEKCGEQCMDRLYVINQSHIALGRDRDRVSPIILLQNNSDLDALKQLHIQFETAPSNAQIAALLTQQQMIIIDPLGSLVMQYDGVSGREASIAQGKSMIADLRKMLKLSRVG</sequence>
<protein>
    <recommendedName>
        <fullName evidence="3">Transmembrane cytochrome oxidase associated protein</fullName>
    </recommendedName>
</protein>
<gene>
    <name evidence="1" type="ORF">NE535_06035</name>
</gene>
<evidence type="ECO:0000313" key="1">
    <source>
        <dbReference type="EMBL" id="MCT7941357.1"/>
    </source>
</evidence>
<reference evidence="1" key="1">
    <citation type="journal article" date="2023" name="Int. J. Syst. Evol. Microbiol.">
        <title>&lt;i&gt;Shewanella septentrionalis&lt;/i&gt; sp. nov. and &lt;i&gt;Shewanella holmiensis&lt;/i&gt; sp. nov., isolated from Baltic Sea water and sediments.</title>
        <authorList>
            <person name="Martin-Rodriguez A.J."/>
            <person name="Thorell K."/>
            <person name="Joffre E."/>
            <person name="Jensie-Markopoulos S."/>
            <person name="Moore E.R.B."/>
            <person name="Sjoling A."/>
        </authorList>
    </citation>
    <scope>NUCLEOTIDE SEQUENCE</scope>
    <source>
        <strain evidence="1">SP1S2-7</strain>
    </source>
</reference>
<comment type="caution">
    <text evidence="1">The sequence shown here is derived from an EMBL/GenBank/DDBJ whole genome shotgun (WGS) entry which is preliminary data.</text>
</comment>
<dbReference type="RefSeq" id="WP_261297766.1">
    <property type="nucleotide sequence ID" value="NZ_JAMTCD010000005.1"/>
</dbReference>
<name>A0A9X3AME9_9GAMM</name>
<accession>A0A9X3AME9</accession>
<organism evidence="1 2">
    <name type="scientific">Shewanella holmiensis</name>
    <dbReference type="NCBI Taxonomy" id="2952222"/>
    <lineage>
        <taxon>Bacteria</taxon>
        <taxon>Pseudomonadati</taxon>
        <taxon>Pseudomonadota</taxon>
        <taxon>Gammaproteobacteria</taxon>
        <taxon>Alteromonadales</taxon>
        <taxon>Shewanellaceae</taxon>
        <taxon>Shewanella</taxon>
    </lineage>
</organism>
<dbReference type="Proteomes" id="UP001155546">
    <property type="component" value="Unassembled WGS sequence"/>
</dbReference>
<evidence type="ECO:0008006" key="3">
    <source>
        <dbReference type="Google" id="ProtNLM"/>
    </source>
</evidence>
<dbReference type="AlphaFoldDB" id="A0A9X3AME9"/>
<keyword evidence="2" id="KW-1185">Reference proteome</keyword>